<dbReference type="GeneID" id="106549708"/>
<evidence type="ECO:0000313" key="2">
    <source>
        <dbReference type="Proteomes" id="UP000504617"/>
    </source>
</evidence>
<name>A0A6I9YFW5_9SAUR</name>
<reference evidence="3" key="1">
    <citation type="submission" date="2025-08" db="UniProtKB">
        <authorList>
            <consortium name="RefSeq"/>
        </authorList>
    </citation>
    <scope>IDENTIFICATION</scope>
    <source>
        <tissue evidence="3">Skeletal muscle</tissue>
    </source>
</reference>
<proteinExistence type="predicted"/>
<dbReference type="PROSITE" id="PS50805">
    <property type="entry name" value="KRAB"/>
    <property type="match status" value="1"/>
</dbReference>
<evidence type="ECO:0000259" key="1">
    <source>
        <dbReference type="PROSITE" id="PS50805"/>
    </source>
</evidence>
<dbReference type="InterPro" id="IPR050169">
    <property type="entry name" value="Krueppel_C2H2_ZnF"/>
</dbReference>
<dbReference type="InterPro" id="IPR001909">
    <property type="entry name" value="KRAB"/>
</dbReference>
<evidence type="ECO:0000313" key="3">
    <source>
        <dbReference type="RefSeq" id="XP_013922889.1"/>
    </source>
</evidence>
<dbReference type="Proteomes" id="UP000504617">
    <property type="component" value="Unplaced"/>
</dbReference>
<dbReference type="SMART" id="SM00349">
    <property type="entry name" value="KRAB"/>
    <property type="match status" value="1"/>
</dbReference>
<gene>
    <name evidence="3" type="primary">LOC106549708</name>
</gene>
<protein>
    <submittedName>
        <fullName evidence="3">Neurotrophin receptor-interacting factor homolog</fullName>
    </submittedName>
</protein>
<dbReference type="InterPro" id="IPR036051">
    <property type="entry name" value="KRAB_dom_sf"/>
</dbReference>
<dbReference type="KEGG" id="tsr:106549708"/>
<dbReference type="PANTHER" id="PTHR23232">
    <property type="entry name" value="KRAB DOMAIN C2H2 ZINC FINGER"/>
    <property type="match status" value="1"/>
</dbReference>
<dbReference type="SUPFAM" id="SSF109640">
    <property type="entry name" value="KRAB domain (Kruppel-associated box)"/>
    <property type="match status" value="1"/>
</dbReference>
<dbReference type="InterPro" id="IPR038269">
    <property type="entry name" value="SCAN_sf"/>
</dbReference>
<sequence>MADGGSPYHSAPMNKSGVVDSEESLDLFGPAARTKQNILDEAAIHCVAQCCPFREICCQEAEGLQGIYSQLHHLYDQWRKQEGRIKAQMVHGHFMEVATPGSKASEDASHFPQEIIFGGIPQEDISHKITSENGTMVIIPMERFSLYGEAETVAVLPIQIPVSFQDVTVFFSEEEWALLDFDQKSLYREVMLENAKNVESLGKRFAFFWVQINGEVYSDER</sequence>
<dbReference type="OrthoDB" id="9047635at2759"/>
<dbReference type="Gene3D" id="1.10.4020.10">
    <property type="entry name" value="DNA breaking-rejoining enzymes"/>
    <property type="match status" value="1"/>
</dbReference>
<organism evidence="2 3">
    <name type="scientific">Thamnophis sirtalis</name>
    <dbReference type="NCBI Taxonomy" id="35019"/>
    <lineage>
        <taxon>Eukaryota</taxon>
        <taxon>Metazoa</taxon>
        <taxon>Chordata</taxon>
        <taxon>Craniata</taxon>
        <taxon>Vertebrata</taxon>
        <taxon>Euteleostomi</taxon>
        <taxon>Lepidosauria</taxon>
        <taxon>Squamata</taxon>
        <taxon>Bifurcata</taxon>
        <taxon>Unidentata</taxon>
        <taxon>Episquamata</taxon>
        <taxon>Toxicofera</taxon>
        <taxon>Serpentes</taxon>
        <taxon>Colubroidea</taxon>
        <taxon>Colubridae</taxon>
        <taxon>Natricinae</taxon>
        <taxon>Thamnophis</taxon>
    </lineage>
</organism>
<dbReference type="Pfam" id="PF01352">
    <property type="entry name" value="KRAB"/>
    <property type="match status" value="1"/>
</dbReference>
<dbReference type="RefSeq" id="XP_013922889.1">
    <property type="nucleotide sequence ID" value="XM_014067414.1"/>
</dbReference>
<dbReference type="CDD" id="cd07765">
    <property type="entry name" value="KRAB_A-box"/>
    <property type="match status" value="1"/>
</dbReference>
<keyword evidence="3" id="KW-0675">Receptor</keyword>
<dbReference type="Gene3D" id="6.10.140.140">
    <property type="match status" value="1"/>
</dbReference>
<dbReference type="GO" id="GO:0006355">
    <property type="term" value="P:regulation of DNA-templated transcription"/>
    <property type="evidence" value="ECO:0007669"/>
    <property type="project" value="InterPro"/>
</dbReference>
<keyword evidence="2" id="KW-1185">Reference proteome</keyword>
<accession>A0A6I9YFW5</accession>
<dbReference type="AlphaFoldDB" id="A0A6I9YFW5"/>
<feature type="domain" description="KRAB" evidence="1">
    <location>
        <begin position="162"/>
        <end position="221"/>
    </location>
</feature>
<dbReference type="PANTHER" id="PTHR23232:SF142">
    <property type="entry name" value="GASTRULA ZINC FINGER PROTEIN XLCGF57.1-LIKE-RELATED"/>
    <property type="match status" value="1"/>
</dbReference>